<evidence type="ECO:0000313" key="2">
    <source>
        <dbReference type="Proteomes" id="UP000814243"/>
    </source>
</evidence>
<protein>
    <submittedName>
        <fullName evidence="1">Uncharacterized protein</fullName>
    </submittedName>
</protein>
<dbReference type="Proteomes" id="UP000814243">
    <property type="component" value="Unassembled WGS sequence"/>
</dbReference>
<name>A0A922SKQ1_SPOEX</name>
<organism evidence="1 2">
    <name type="scientific">Spodoptera exigua</name>
    <name type="common">Beet armyworm</name>
    <name type="synonym">Noctua fulgens</name>
    <dbReference type="NCBI Taxonomy" id="7107"/>
    <lineage>
        <taxon>Eukaryota</taxon>
        <taxon>Metazoa</taxon>
        <taxon>Ecdysozoa</taxon>
        <taxon>Arthropoda</taxon>
        <taxon>Hexapoda</taxon>
        <taxon>Insecta</taxon>
        <taxon>Pterygota</taxon>
        <taxon>Neoptera</taxon>
        <taxon>Endopterygota</taxon>
        <taxon>Lepidoptera</taxon>
        <taxon>Glossata</taxon>
        <taxon>Ditrysia</taxon>
        <taxon>Noctuoidea</taxon>
        <taxon>Noctuidae</taxon>
        <taxon>Amphipyrinae</taxon>
        <taxon>Spodoptera</taxon>
    </lineage>
</organism>
<sequence length="75" mass="8372">MHSGKVHLNPLKDLFNNVLNPRSPPTKASMGHVCRPRLRHAATSRDDVNAFLEVVAVEEATKQINLRNCEAILQT</sequence>
<dbReference type="EMBL" id="JACEFF010000259">
    <property type="protein sequence ID" value="KAH9641011.1"/>
    <property type="molecule type" value="Genomic_DNA"/>
</dbReference>
<gene>
    <name evidence="1" type="ORF">HF086_015107</name>
</gene>
<proteinExistence type="predicted"/>
<accession>A0A922SKQ1</accession>
<reference evidence="1" key="1">
    <citation type="journal article" date="2021" name="G3 (Bethesda)">
        <title>Genome and transcriptome analysis of the beet armyworm Spodoptera exigua reveals targets for pest control. .</title>
        <authorList>
            <person name="Simon S."/>
            <person name="Breeschoten T."/>
            <person name="Jansen H.J."/>
            <person name="Dirks R.P."/>
            <person name="Schranz M.E."/>
            <person name="Ros V.I.D."/>
        </authorList>
    </citation>
    <scope>NUCLEOTIDE SEQUENCE</scope>
    <source>
        <strain evidence="1">TB_SE_WUR_2020</strain>
    </source>
</reference>
<evidence type="ECO:0000313" key="1">
    <source>
        <dbReference type="EMBL" id="KAH9641011.1"/>
    </source>
</evidence>
<dbReference type="AlphaFoldDB" id="A0A922SKQ1"/>
<comment type="caution">
    <text evidence="1">The sequence shown here is derived from an EMBL/GenBank/DDBJ whole genome shotgun (WGS) entry which is preliminary data.</text>
</comment>